<dbReference type="Pfam" id="PF05903">
    <property type="entry name" value="Peptidase_C97"/>
    <property type="match status" value="2"/>
</dbReference>
<dbReference type="AlphaFoldDB" id="A0A7S1C0A6"/>
<dbReference type="GO" id="GO:0101005">
    <property type="term" value="F:deubiquitinase activity"/>
    <property type="evidence" value="ECO:0007669"/>
    <property type="project" value="TreeGrafter"/>
</dbReference>
<dbReference type="GO" id="GO:0006508">
    <property type="term" value="P:proteolysis"/>
    <property type="evidence" value="ECO:0007669"/>
    <property type="project" value="UniProtKB-KW"/>
</dbReference>
<sequence>MAKCKDLPRSPRNRLKGNRKFSGFPSNRNLSQDIGELPSREYTSCSEMSQSPDSDDSSPYDVGACVSHPLDRFLNGTMTGCGSEDATISTPQKNRTSPCRSTNFQTYFSHGEWDTQLSEASAPESVYSSPPFVRIRAEAELCERIGRRILKNKGNARAIEGSSLETKTTYSLADCLDKSERVSPEKTDNKKALNNSFNSYHSTAIKNLDQSVATVEQRIARQARYSRPKINTDIVNTVRIHIYDLLEHATIMRVWNTCDCPLGKVFQAVNNGLHCLGSGAYHAGLEVNGIEYSYGYCPVEGVTGVFTCLPKRAPGHQYRTTIDFGKVKTMRKMTMMLPVDISVSTSPNPKSTASSTMKSPKSVTSFLDLEMNAETEEYSSSSMIKGKLVDKEVEIAVNGNIVMSELADVFLGTDYDILRNNCCHFVKEACISVGIPEENIPTWFMNLAAVGVATEDAIIDFDHTIISPIRSIMKNHSKNDISDEVQEEGFEVIEHRHLGQKSDELISTPSDNSNVPLKRTSTWTY</sequence>
<feature type="domain" description="PPPDE" evidence="5">
    <location>
        <begin position="236"/>
        <end position="456"/>
    </location>
</feature>
<comment type="similarity">
    <text evidence="1">Belongs to the DeSI family.</text>
</comment>
<keyword evidence="2" id="KW-0645">Protease</keyword>
<gene>
    <name evidence="6" type="ORF">CHYS00102_LOCUS29636</name>
</gene>
<evidence type="ECO:0000256" key="4">
    <source>
        <dbReference type="SAM" id="MobiDB-lite"/>
    </source>
</evidence>
<evidence type="ECO:0000256" key="3">
    <source>
        <dbReference type="ARBA" id="ARBA00022801"/>
    </source>
</evidence>
<dbReference type="InterPro" id="IPR008580">
    <property type="entry name" value="PPPDE_dom"/>
</dbReference>
<feature type="compositionally biased region" description="Polar residues" evidence="4">
    <location>
        <begin position="41"/>
        <end position="50"/>
    </location>
</feature>
<dbReference type="InterPro" id="IPR042266">
    <property type="entry name" value="PPPDE_sf"/>
</dbReference>
<evidence type="ECO:0000256" key="1">
    <source>
        <dbReference type="ARBA" id="ARBA00008140"/>
    </source>
</evidence>
<feature type="region of interest" description="Disordered" evidence="4">
    <location>
        <begin position="1"/>
        <end position="62"/>
    </location>
</feature>
<dbReference type="PANTHER" id="PTHR12378:SF80">
    <property type="entry name" value="IP06716P-RELATED"/>
    <property type="match status" value="1"/>
</dbReference>
<dbReference type="PROSITE" id="PS51858">
    <property type="entry name" value="PPPDE"/>
    <property type="match status" value="1"/>
</dbReference>
<dbReference type="GO" id="GO:0016579">
    <property type="term" value="P:protein deubiquitination"/>
    <property type="evidence" value="ECO:0007669"/>
    <property type="project" value="TreeGrafter"/>
</dbReference>
<proteinExistence type="inferred from homology"/>
<keyword evidence="3" id="KW-0378">Hydrolase</keyword>
<dbReference type="SMART" id="SM01179">
    <property type="entry name" value="DUF862"/>
    <property type="match status" value="1"/>
</dbReference>
<feature type="compositionally biased region" description="Polar residues" evidence="4">
    <location>
        <begin position="505"/>
        <end position="525"/>
    </location>
</feature>
<feature type="region of interest" description="Disordered" evidence="4">
    <location>
        <begin position="503"/>
        <end position="525"/>
    </location>
</feature>
<dbReference type="PANTHER" id="PTHR12378">
    <property type="entry name" value="DESUMOYLATING ISOPEPTIDASE"/>
    <property type="match status" value="1"/>
</dbReference>
<name>A0A7S1C0A6_9STRA</name>
<protein>
    <recommendedName>
        <fullName evidence="5">PPPDE domain-containing protein</fullName>
    </recommendedName>
</protein>
<reference evidence="6" key="1">
    <citation type="submission" date="2021-01" db="EMBL/GenBank/DDBJ databases">
        <authorList>
            <person name="Corre E."/>
            <person name="Pelletier E."/>
            <person name="Niang G."/>
            <person name="Scheremetjew M."/>
            <person name="Finn R."/>
            <person name="Kale V."/>
            <person name="Holt S."/>
            <person name="Cochrane G."/>
            <person name="Meng A."/>
            <person name="Brown T."/>
            <person name="Cohen L."/>
        </authorList>
    </citation>
    <scope>NUCLEOTIDE SEQUENCE</scope>
    <source>
        <strain evidence="6">308</strain>
    </source>
</reference>
<organism evidence="6">
    <name type="scientific">Corethron hystrix</name>
    <dbReference type="NCBI Taxonomy" id="216773"/>
    <lineage>
        <taxon>Eukaryota</taxon>
        <taxon>Sar</taxon>
        <taxon>Stramenopiles</taxon>
        <taxon>Ochrophyta</taxon>
        <taxon>Bacillariophyta</taxon>
        <taxon>Coscinodiscophyceae</taxon>
        <taxon>Corethrophycidae</taxon>
        <taxon>Corethrales</taxon>
        <taxon>Corethraceae</taxon>
        <taxon>Corethron</taxon>
    </lineage>
</organism>
<evidence type="ECO:0000259" key="5">
    <source>
        <dbReference type="PROSITE" id="PS51858"/>
    </source>
</evidence>
<dbReference type="Gene3D" id="3.90.1720.30">
    <property type="entry name" value="PPPDE domains"/>
    <property type="match status" value="1"/>
</dbReference>
<accession>A0A7S1C0A6</accession>
<dbReference type="EMBL" id="HBFR01040535">
    <property type="protein sequence ID" value="CAD8902417.1"/>
    <property type="molecule type" value="Transcribed_RNA"/>
</dbReference>
<evidence type="ECO:0000313" key="6">
    <source>
        <dbReference type="EMBL" id="CAD8902417.1"/>
    </source>
</evidence>
<evidence type="ECO:0000256" key="2">
    <source>
        <dbReference type="ARBA" id="ARBA00022670"/>
    </source>
</evidence>